<dbReference type="Pfam" id="PF00860">
    <property type="entry name" value="Xan_ur_permease"/>
    <property type="match status" value="1"/>
</dbReference>
<comment type="caution">
    <text evidence="9">The sequence shown here is derived from an EMBL/GenBank/DDBJ whole genome shotgun (WGS) entry which is preliminary data.</text>
</comment>
<evidence type="ECO:0000256" key="5">
    <source>
        <dbReference type="ARBA" id="ARBA00022692"/>
    </source>
</evidence>
<feature type="transmembrane region" description="Helical" evidence="8">
    <location>
        <begin position="192"/>
        <end position="216"/>
    </location>
</feature>
<protein>
    <submittedName>
        <fullName evidence="9">Uracil permease</fullName>
    </submittedName>
</protein>
<evidence type="ECO:0000256" key="7">
    <source>
        <dbReference type="ARBA" id="ARBA00023136"/>
    </source>
</evidence>
<keyword evidence="6 8" id="KW-1133">Transmembrane helix</keyword>
<comment type="similarity">
    <text evidence="2">Belongs to the nucleobase:cation symporter-2 (NCS2) (TC 2.A.40) family.</text>
</comment>
<sequence>MQVTHLKRSDIMSQKTMDTTERPPLLTTIPLSLQHLFAMFGSTVLVPILFHVNPATVLLFNGIGTLFYLILCKGKIPAYLGSSFAFLSPVFLVLSEYSYEAALGGFIIVGIVFCAVSFIVHTIGTSWIDVIFPPASMGAIVAVIGLELMPTAAGMAGLTGENTDATVIFVSIATLAITIFASMAFRGFLSIIPILIGVVAGYIIAFCAGIVDLSHVESAPWFAIPTIYTPEFDLRAILIILPASIVVVVEHIGHLIVTGNIVGRNLAKDPGLDRSLLGNGVSTIFSGFFGSTPNTTYGENIGVLAITKVYSTWVIGGAAIFAILLSCLGKLAALIQSIPVPVMGGVSMLLFGVIAASGIRILVEAKVDYNNPMNLLLTSIVMGVGVSTASLTIGTVTLRGMALATVIAIILSISFRIILALRRSEQTRSE</sequence>
<dbReference type="PANTHER" id="PTHR42810:SF4">
    <property type="entry name" value="URIC ACID TRANSPORTER UACT"/>
    <property type="match status" value="1"/>
</dbReference>
<keyword evidence="7 8" id="KW-0472">Membrane</keyword>
<keyword evidence="10" id="KW-1185">Reference proteome</keyword>
<feature type="transmembrane region" description="Helical" evidence="8">
    <location>
        <begin position="341"/>
        <end position="363"/>
    </location>
</feature>
<keyword evidence="5 8" id="KW-0812">Transmembrane</keyword>
<organism evidence="9 10">
    <name type="scientific">Selenomonas dianae</name>
    <dbReference type="NCBI Taxonomy" id="135079"/>
    <lineage>
        <taxon>Bacteria</taxon>
        <taxon>Bacillati</taxon>
        <taxon>Bacillota</taxon>
        <taxon>Negativicutes</taxon>
        <taxon>Selenomonadales</taxon>
        <taxon>Selenomonadaceae</taxon>
        <taxon>Selenomonas</taxon>
    </lineage>
</organism>
<evidence type="ECO:0000256" key="6">
    <source>
        <dbReference type="ARBA" id="ARBA00022989"/>
    </source>
</evidence>
<feature type="transmembrane region" description="Helical" evidence="8">
    <location>
        <begin position="313"/>
        <end position="335"/>
    </location>
</feature>
<feature type="transmembrane region" description="Helical" evidence="8">
    <location>
        <begin position="166"/>
        <end position="185"/>
    </location>
</feature>
<evidence type="ECO:0000256" key="2">
    <source>
        <dbReference type="ARBA" id="ARBA00008821"/>
    </source>
</evidence>
<accession>A0ABP3CI08</accession>
<evidence type="ECO:0000313" key="9">
    <source>
        <dbReference type="EMBL" id="GAA0204997.1"/>
    </source>
</evidence>
<evidence type="ECO:0000313" key="10">
    <source>
        <dbReference type="Proteomes" id="UP001500399"/>
    </source>
</evidence>
<evidence type="ECO:0000256" key="4">
    <source>
        <dbReference type="ARBA" id="ARBA00022475"/>
    </source>
</evidence>
<keyword evidence="3" id="KW-0813">Transport</keyword>
<dbReference type="PANTHER" id="PTHR42810">
    <property type="entry name" value="PURINE PERMEASE C1399.01C-RELATED"/>
    <property type="match status" value="1"/>
</dbReference>
<dbReference type="NCBIfam" id="TIGR00801">
    <property type="entry name" value="ncs2"/>
    <property type="match status" value="1"/>
</dbReference>
<evidence type="ECO:0000256" key="8">
    <source>
        <dbReference type="SAM" id="Phobius"/>
    </source>
</evidence>
<feature type="transmembrane region" description="Helical" evidence="8">
    <location>
        <begin position="101"/>
        <end position="120"/>
    </location>
</feature>
<dbReference type="InterPro" id="IPR006042">
    <property type="entry name" value="Xan_ur_permease"/>
</dbReference>
<feature type="transmembrane region" description="Helical" evidence="8">
    <location>
        <begin position="55"/>
        <end position="71"/>
    </location>
</feature>
<evidence type="ECO:0000256" key="3">
    <source>
        <dbReference type="ARBA" id="ARBA00022448"/>
    </source>
</evidence>
<comment type="subcellular location">
    <subcellularLocation>
        <location evidence="1">Cell membrane</location>
        <topology evidence="1">Multi-pass membrane protein</topology>
    </subcellularLocation>
</comment>
<gene>
    <name evidence="9" type="primary">uraA</name>
    <name evidence="9" type="ORF">GCM10008919_05370</name>
</gene>
<feature type="transmembrane region" description="Helical" evidence="8">
    <location>
        <begin position="78"/>
        <end position="95"/>
    </location>
</feature>
<feature type="transmembrane region" description="Helical" evidence="8">
    <location>
        <begin position="127"/>
        <end position="146"/>
    </location>
</feature>
<dbReference type="InterPro" id="IPR006043">
    <property type="entry name" value="NCS2"/>
</dbReference>
<feature type="transmembrane region" description="Helical" evidence="8">
    <location>
        <begin position="236"/>
        <end position="257"/>
    </location>
</feature>
<feature type="transmembrane region" description="Helical" evidence="8">
    <location>
        <begin position="402"/>
        <end position="421"/>
    </location>
</feature>
<feature type="transmembrane region" description="Helical" evidence="8">
    <location>
        <begin position="375"/>
        <end position="396"/>
    </location>
</feature>
<evidence type="ECO:0000256" key="1">
    <source>
        <dbReference type="ARBA" id="ARBA00004651"/>
    </source>
</evidence>
<reference evidence="10" key="1">
    <citation type="journal article" date="2019" name="Int. J. Syst. Evol. Microbiol.">
        <title>The Global Catalogue of Microorganisms (GCM) 10K type strain sequencing project: providing services to taxonomists for standard genome sequencing and annotation.</title>
        <authorList>
            <consortium name="The Broad Institute Genomics Platform"/>
            <consortium name="The Broad Institute Genome Sequencing Center for Infectious Disease"/>
            <person name="Wu L."/>
            <person name="Ma J."/>
        </authorList>
    </citation>
    <scope>NUCLEOTIDE SEQUENCE [LARGE SCALE GENOMIC DNA]</scope>
    <source>
        <strain evidence="10">JCM 8542</strain>
    </source>
</reference>
<dbReference type="NCBIfam" id="NF007995">
    <property type="entry name" value="PRK10720.1"/>
    <property type="match status" value="1"/>
</dbReference>
<dbReference type="EMBL" id="BAAACR010000002">
    <property type="protein sequence ID" value="GAA0204997.1"/>
    <property type="molecule type" value="Genomic_DNA"/>
</dbReference>
<dbReference type="Proteomes" id="UP001500399">
    <property type="component" value="Unassembled WGS sequence"/>
</dbReference>
<keyword evidence="4" id="KW-1003">Cell membrane</keyword>
<dbReference type="PROSITE" id="PS01116">
    <property type="entry name" value="XANTH_URACIL_PERMASE"/>
    <property type="match status" value="1"/>
</dbReference>
<proteinExistence type="inferred from homology"/>
<name>A0ABP3CI08_9FIRM</name>